<feature type="region of interest" description="Disordered" evidence="1">
    <location>
        <begin position="64"/>
        <end position="103"/>
    </location>
</feature>
<proteinExistence type="predicted"/>
<organism evidence="2 3">
    <name type="scientific">Serendipita vermifera MAFF 305830</name>
    <dbReference type="NCBI Taxonomy" id="933852"/>
    <lineage>
        <taxon>Eukaryota</taxon>
        <taxon>Fungi</taxon>
        <taxon>Dikarya</taxon>
        <taxon>Basidiomycota</taxon>
        <taxon>Agaricomycotina</taxon>
        <taxon>Agaricomycetes</taxon>
        <taxon>Sebacinales</taxon>
        <taxon>Serendipitaceae</taxon>
        <taxon>Serendipita</taxon>
    </lineage>
</organism>
<reference evidence="2 3" key="1">
    <citation type="submission" date="2014-04" db="EMBL/GenBank/DDBJ databases">
        <authorList>
            <consortium name="DOE Joint Genome Institute"/>
            <person name="Kuo A."/>
            <person name="Zuccaro A."/>
            <person name="Kohler A."/>
            <person name="Nagy L.G."/>
            <person name="Floudas D."/>
            <person name="Copeland A."/>
            <person name="Barry K.W."/>
            <person name="Cichocki N."/>
            <person name="Veneault-Fourrey C."/>
            <person name="LaButti K."/>
            <person name="Lindquist E.A."/>
            <person name="Lipzen A."/>
            <person name="Lundell T."/>
            <person name="Morin E."/>
            <person name="Murat C."/>
            <person name="Sun H."/>
            <person name="Tunlid A."/>
            <person name="Henrissat B."/>
            <person name="Grigoriev I.V."/>
            <person name="Hibbett D.S."/>
            <person name="Martin F."/>
            <person name="Nordberg H.P."/>
            <person name="Cantor M.N."/>
            <person name="Hua S.X."/>
        </authorList>
    </citation>
    <scope>NUCLEOTIDE SEQUENCE [LARGE SCALE GENOMIC DNA]</scope>
    <source>
        <strain evidence="2 3">MAFF 305830</strain>
    </source>
</reference>
<feature type="compositionally biased region" description="Polar residues" evidence="1">
    <location>
        <begin position="1"/>
        <end position="10"/>
    </location>
</feature>
<accession>A0A0C3B659</accession>
<evidence type="ECO:0000256" key="1">
    <source>
        <dbReference type="SAM" id="MobiDB-lite"/>
    </source>
</evidence>
<gene>
    <name evidence="2" type="ORF">M408DRAFT_24527</name>
</gene>
<keyword evidence="3" id="KW-1185">Reference proteome</keyword>
<dbReference type="HOGENOM" id="CLU_2062904_0_0_1"/>
<name>A0A0C3B659_SERVB</name>
<protein>
    <submittedName>
        <fullName evidence="2">Uncharacterized protein</fullName>
    </submittedName>
</protein>
<sequence length="119" mass="12598">MPISSSSATPGQAPPRGLRKPASTTFLQSPSSPSASLTTPVSAGGGWKSIFRIPSSKKLNIQTLKENQPQQQQQPSHQDDLASSGEHGATKIRLSSSKTILRETIGTVHCTPVTNHISQ</sequence>
<dbReference type="EMBL" id="KN824298">
    <property type="protein sequence ID" value="KIM27614.1"/>
    <property type="molecule type" value="Genomic_DNA"/>
</dbReference>
<evidence type="ECO:0000313" key="3">
    <source>
        <dbReference type="Proteomes" id="UP000054097"/>
    </source>
</evidence>
<evidence type="ECO:0000313" key="2">
    <source>
        <dbReference type="EMBL" id="KIM27614.1"/>
    </source>
</evidence>
<feature type="compositionally biased region" description="Low complexity" evidence="1">
    <location>
        <begin position="29"/>
        <end position="42"/>
    </location>
</feature>
<reference evidence="3" key="2">
    <citation type="submission" date="2015-01" db="EMBL/GenBank/DDBJ databases">
        <title>Evolutionary Origins and Diversification of the Mycorrhizal Mutualists.</title>
        <authorList>
            <consortium name="DOE Joint Genome Institute"/>
            <consortium name="Mycorrhizal Genomics Consortium"/>
            <person name="Kohler A."/>
            <person name="Kuo A."/>
            <person name="Nagy L.G."/>
            <person name="Floudas D."/>
            <person name="Copeland A."/>
            <person name="Barry K.W."/>
            <person name="Cichocki N."/>
            <person name="Veneault-Fourrey C."/>
            <person name="LaButti K."/>
            <person name="Lindquist E.A."/>
            <person name="Lipzen A."/>
            <person name="Lundell T."/>
            <person name="Morin E."/>
            <person name="Murat C."/>
            <person name="Riley R."/>
            <person name="Ohm R."/>
            <person name="Sun H."/>
            <person name="Tunlid A."/>
            <person name="Henrissat B."/>
            <person name="Grigoriev I.V."/>
            <person name="Hibbett D.S."/>
            <person name="Martin F."/>
        </authorList>
    </citation>
    <scope>NUCLEOTIDE SEQUENCE [LARGE SCALE GENOMIC DNA]</scope>
    <source>
        <strain evidence="3">MAFF 305830</strain>
    </source>
</reference>
<feature type="region of interest" description="Disordered" evidence="1">
    <location>
        <begin position="1"/>
        <end position="49"/>
    </location>
</feature>
<dbReference type="Proteomes" id="UP000054097">
    <property type="component" value="Unassembled WGS sequence"/>
</dbReference>
<dbReference type="AlphaFoldDB" id="A0A0C3B659"/>